<keyword evidence="1 4" id="KW-0808">Transferase</keyword>
<sequence length="431" mass="47497">MHIGVDISLLRIAQAGVLTYHRSLLDHLVRAGRDCHFTLIDVLPLNPGRSMLWLAALDSPNVRVVRCPGVRRGYLSALPAFRDGVAHPIAARIDRILDPIWSQLAVAEMGLELRGATRFVEVFHASDQLPYAPPGAATVLTIHDLTTRRFPDMHVAENVALHAAKERFARDRADRIIAVSEATRRDIVCELGIPPERISVVYEAADVRFRPRAPDETCSVLARYDIAHGAYVLSVGTLEPRKNYIRLIEAYAVLCARYAADARRLPPLIIAGGYGWKHDAILAAPERAGVAGQVRFIGRIPDDDLPALVAGARLFVYPSLYEGFGLPPLEALASGTPVVVANTSSLPEVVGDAGLYCDPYQVSDIARQIAALLDSEDLALRLRHAGIERAKQFSWERAARETLAVYAQARAERCARRRWQFTGFIPTAMTR</sequence>
<dbReference type="AlphaFoldDB" id="A7NRH2"/>
<proteinExistence type="predicted"/>
<dbReference type="RefSeq" id="WP_012122589.1">
    <property type="nucleotide sequence ID" value="NC_009767.1"/>
</dbReference>
<dbReference type="PANTHER" id="PTHR46401">
    <property type="entry name" value="GLYCOSYLTRANSFERASE WBBK-RELATED"/>
    <property type="match status" value="1"/>
</dbReference>
<dbReference type="HOGENOM" id="CLU_009583_27_0_0"/>
<dbReference type="Gene3D" id="3.40.50.2000">
    <property type="entry name" value="Glycogen Phosphorylase B"/>
    <property type="match status" value="2"/>
</dbReference>
<dbReference type="CAZy" id="GT4">
    <property type="family name" value="Glycosyltransferase Family 4"/>
</dbReference>
<dbReference type="Pfam" id="PF13439">
    <property type="entry name" value="Glyco_transf_4"/>
    <property type="match status" value="1"/>
</dbReference>
<dbReference type="OrthoDB" id="9769555at2"/>
<name>A7NRH2_ROSCS</name>
<dbReference type="EMBL" id="CP000804">
    <property type="protein sequence ID" value="ABU60168.1"/>
    <property type="molecule type" value="Genomic_DNA"/>
</dbReference>
<organism evidence="4 5">
    <name type="scientific">Roseiflexus castenholzii (strain DSM 13941 / HLO8)</name>
    <dbReference type="NCBI Taxonomy" id="383372"/>
    <lineage>
        <taxon>Bacteria</taxon>
        <taxon>Bacillati</taxon>
        <taxon>Chloroflexota</taxon>
        <taxon>Chloroflexia</taxon>
        <taxon>Chloroflexales</taxon>
        <taxon>Roseiflexineae</taxon>
        <taxon>Roseiflexaceae</taxon>
        <taxon>Roseiflexus</taxon>
    </lineage>
</organism>
<dbReference type="InterPro" id="IPR001296">
    <property type="entry name" value="Glyco_trans_1"/>
</dbReference>
<dbReference type="STRING" id="383372.Rcas_4137"/>
<dbReference type="KEGG" id="rca:Rcas_4137"/>
<gene>
    <name evidence="4" type="ordered locus">Rcas_4137</name>
</gene>
<dbReference type="eggNOG" id="COG0438">
    <property type="taxonomic scope" value="Bacteria"/>
</dbReference>
<dbReference type="Pfam" id="PF00534">
    <property type="entry name" value="Glycos_transf_1"/>
    <property type="match status" value="1"/>
</dbReference>
<dbReference type="InterPro" id="IPR028098">
    <property type="entry name" value="Glyco_trans_4-like_N"/>
</dbReference>
<dbReference type="Proteomes" id="UP000000263">
    <property type="component" value="Chromosome"/>
</dbReference>
<dbReference type="SUPFAM" id="SSF53756">
    <property type="entry name" value="UDP-Glycosyltransferase/glycogen phosphorylase"/>
    <property type="match status" value="1"/>
</dbReference>
<evidence type="ECO:0000259" key="3">
    <source>
        <dbReference type="Pfam" id="PF13439"/>
    </source>
</evidence>
<evidence type="ECO:0000313" key="5">
    <source>
        <dbReference type="Proteomes" id="UP000000263"/>
    </source>
</evidence>
<protein>
    <submittedName>
        <fullName evidence="4">Glycosyl transferase group 1</fullName>
    </submittedName>
</protein>
<evidence type="ECO:0000259" key="2">
    <source>
        <dbReference type="Pfam" id="PF00534"/>
    </source>
</evidence>
<accession>A7NRH2</accession>
<dbReference type="FunFam" id="3.40.50.2000:FF:000119">
    <property type="entry name" value="Glycosyl transferase group 1"/>
    <property type="match status" value="1"/>
</dbReference>
<dbReference type="GO" id="GO:0016757">
    <property type="term" value="F:glycosyltransferase activity"/>
    <property type="evidence" value="ECO:0007669"/>
    <property type="project" value="InterPro"/>
</dbReference>
<feature type="domain" description="Glycosyl transferase family 1" evidence="2">
    <location>
        <begin position="231"/>
        <end position="388"/>
    </location>
</feature>
<dbReference type="CDD" id="cd03809">
    <property type="entry name" value="GT4_MtfB-like"/>
    <property type="match status" value="1"/>
</dbReference>
<evidence type="ECO:0000313" key="4">
    <source>
        <dbReference type="EMBL" id="ABU60168.1"/>
    </source>
</evidence>
<feature type="domain" description="Glycosyltransferase subfamily 4-like N-terminal" evidence="3">
    <location>
        <begin position="124"/>
        <end position="207"/>
    </location>
</feature>
<keyword evidence="5" id="KW-1185">Reference proteome</keyword>
<evidence type="ECO:0000256" key="1">
    <source>
        <dbReference type="ARBA" id="ARBA00022679"/>
    </source>
</evidence>
<reference evidence="4 5" key="1">
    <citation type="submission" date="2007-08" db="EMBL/GenBank/DDBJ databases">
        <title>Complete sequence of Roseiflexus castenholzii DSM 13941.</title>
        <authorList>
            <consortium name="US DOE Joint Genome Institute"/>
            <person name="Copeland A."/>
            <person name="Lucas S."/>
            <person name="Lapidus A."/>
            <person name="Barry K."/>
            <person name="Glavina del Rio T."/>
            <person name="Dalin E."/>
            <person name="Tice H."/>
            <person name="Pitluck S."/>
            <person name="Thompson L.S."/>
            <person name="Brettin T."/>
            <person name="Bruce D."/>
            <person name="Detter J.C."/>
            <person name="Han C."/>
            <person name="Tapia R."/>
            <person name="Schmutz J."/>
            <person name="Larimer F."/>
            <person name="Land M."/>
            <person name="Hauser L."/>
            <person name="Kyrpides N."/>
            <person name="Mikhailova N."/>
            <person name="Bryant D.A."/>
            <person name="Hanada S."/>
            <person name="Tsukatani Y."/>
            <person name="Richardson P."/>
        </authorList>
    </citation>
    <scope>NUCLEOTIDE SEQUENCE [LARGE SCALE GENOMIC DNA]</scope>
    <source>
        <strain evidence="5">DSM 13941 / HLO8</strain>
    </source>
</reference>
<dbReference type="GO" id="GO:0009103">
    <property type="term" value="P:lipopolysaccharide biosynthetic process"/>
    <property type="evidence" value="ECO:0007669"/>
    <property type="project" value="TreeGrafter"/>
</dbReference>
<dbReference type="PANTHER" id="PTHR46401:SF2">
    <property type="entry name" value="GLYCOSYLTRANSFERASE WBBK-RELATED"/>
    <property type="match status" value="1"/>
</dbReference>